<reference evidence="3" key="1">
    <citation type="submission" date="2020-08" db="EMBL/GenBank/DDBJ databases">
        <title>Genome sequencing and assembly of the red palm weevil Rhynchophorus ferrugineus.</title>
        <authorList>
            <person name="Dias G.B."/>
            <person name="Bergman C.M."/>
            <person name="Manee M."/>
        </authorList>
    </citation>
    <scope>NUCLEOTIDE SEQUENCE</scope>
    <source>
        <strain evidence="3">AA-2017</strain>
        <tissue evidence="3">Whole larva</tissue>
    </source>
</reference>
<evidence type="ECO:0000313" key="4">
    <source>
        <dbReference type="Proteomes" id="UP000625711"/>
    </source>
</evidence>
<comment type="caution">
    <text evidence="3">The sequence shown here is derived from an EMBL/GenBank/DDBJ whole genome shotgun (WGS) entry which is preliminary data.</text>
</comment>
<organism evidence="3 4">
    <name type="scientific">Rhynchophorus ferrugineus</name>
    <name type="common">Red palm weevil</name>
    <name type="synonym">Curculio ferrugineus</name>
    <dbReference type="NCBI Taxonomy" id="354439"/>
    <lineage>
        <taxon>Eukaryota</taxon>
        <taxon>Metazoa</taxon>
        <taxon>Ecdysozoa</taxon>
        <taxon>Arthropoda</taxon>
        <taxon>Hexapoda</taxon>
        <taxon>Insecta</taxon>
        <taxon>Pterygota</taxon>
        <taxon>Neoptera</taxon>
        <taxon>Endopterygota</taxon>
        <taxon>Coleoptera</taxon>
        <taxon>Polyphaga</taxon>
        <taxon>Cucujiformia</taxon>
        <taxon>Curculionidae</taxon>
        <taxon>Dryophthorinae</taxon>
        <taxon>Rhynchophorus</taxon>
    </lineage>
</organism>
<keyword evidence="4" id="KW-1185">Reference proteome</keyword>
<dbReference type="Pfam" id="PF03109">
    <property type="entry name" value="ABC1"/>
    <property type="match status" value="2"/>
</dbReference>
<dbReference type="GO" id="GO:0005524">
    <property type="term" value="F:ATP binding"/>
    <property type="evidence" value="ECO:0007669"/>
    <property type="project" value="InterPro"/>
</dbReference>
<comment type="similarity">
    <text evidence="1">Belongs to the protein kinase superfamily. ADCK protein kinase family.</text>
</comment>
<protein>
    <recommendedName>
        <fullName evidence="2">Protein kinase domain-containing protein</fullName>
    </recommendedName>
</protein>
<dbReference type="GO" id="GO:0004672">
    <property type="term" value="F:protein kinase activity"/>
    <property type="evidence" value="ECO:0007669"/>
    <property type="project" value="InterPro"/>
</dbReference>
<evidence type="ECO:0000259" key="2">
    <source>
        <dbReference type="PROSITE" id="PS50011"/>
    </source>
</evidence>
<dbReference type="Gene3D" id="1.10.510.10">
    <property type="entry name" value="Transferase(Phosphotransferase) domain 1"/>
    <property type="match status" value="1"/>
</dbReference>
<accession>A0A834M7V1</accession>
<dbReference type="InterPro" id="IPR000719">
    <property type="entry name" value="Prot_kinase_dom"/>
</dbReference>
<evidence type="ECO:0000256" key="1">
    <source>
        <dbReference type="ARBA" id="ARBA00009670"/>
    </source>
</evidence>
<dbReference type="AlphaFoldDB" id="A0A834M7V1"/>
<dbReference type="SUPFAM" id="SSF56112">
    <property type="entry name" value="Protein kinase-like (PK-like)"/>
    <property type="match status" value="1"/>
</dbReference>
<dbReference type="PANTHER" id="PTHR43173:SF28">
    <property type="entry name" value="AARF DOMAIN CONTAINING KINASE 5"/>
    <property type="match status" value="1"/>
</dbReference>
<proteinExistence type="inferred from homology"/>
<dbReference type="OrthoDB" id="427480at2759"/>
<feature type="domain" description="Protein kinase" evidence="2">
    <location>
        <begin position="164"/>
        <end position="515"/>
    </location>
</feature>
<gene>
    <name evidence="3" type="ORF">GWI33_017248</name>
</gene>
<name>A0A834M7V1_RHYFE</name>
<dbReference type="Proteomes" id="UP000625711">
    <property type="component" value="Unassembled WGS sequence"/>
</dbReference>
<dbReference type="EMBL" id="JAACXV010014191">
    <property type="protein sequence ID" value="KAF7269730.1"/>
    <property type="molecule type" value="Genomic_DNA"/>
</dbReference>
<dbReference type="PANTHER" id="PTHR43173">
    <property type="entry name" value="ABC1 FAMILY PROTEIN"/>
    <property type="match status" value="1"/>
</dbReference>
<sequence>MALRRAIRNCLLSRSKYKNRRYVVAGFGGGLAIATLNDRNIDDNIVVGAKGALRFARSIKVGLAISLDYYFSMSGLMENAPNYEIMMSRIHQRCAERIRDGCLQNGGTYIKLGQGLVSLSHILPKEYIDTLKILQDKCLARDKEELYDVFREDFGQTPDEIFQSFDTQPLAAASIAQVFKATTKEGQPVAVKIGAWMHPKVDFTWILDDFVDALKQELDFVNEGLNAEKCARDLNHLKYVHVPRVLWKYTNTRVLVTEFVDGIKISDEGKLRENNFSLAEINNKLFEAFGYQIFKTGFVHADPHPGNVMIRKQNGKTQLVIIDHGLYQKISDKDRLNLSFMWKAIVLGNRDEMRKYSTLLGVEDYEMFAEVLTQAPLRSSGFKLKAKLTDSEEKYMRRAAGERFDQIVRCLQQMPRTLLLVIRNLNTLRAISHDHGSPIDRYSVLARIASKAAFETTSQSVTRRLVSAPSKLWFELALLLNRFINFWRMIILDVLYKFGLTEDIRSLMEEVTRNV</sequence>
<dbReference type="InterPro" id="IPR011009">
    <property type="entry name" value="Kinase-like_dom_sf"/>
</dbReference>
<dbReference type="InterPro" id="IPR045307">
    <property type="entry name" value="ADCK1_dom"/>
</dbReference>
<dbReference type="InterPro" id="IPR004147">
    <property type="entry name" value="ABC1_dom"/>
</dbReference>
<dbReference type="CDD" id="cd13969">
    <property type="entry name" value="ADCK1-like"/>
    <property type="match status" value="1"/>
</dbReference>
<dbReference type="InterPro" id="IPR051130">
    <property type="entry name" value="Mito_struct-func_regulator"/>
</dbReference>
<dbReference type="PROSITE" id="PS50011">
    <property type="entry name" value="PROTEIN_KINASE_DOM"/>
    <property type="match status" value="1"/>
</dbReference>
<evidence type="ECO:0000313" key="3">
    <source>
        <dbReference type="EMBL" id="KAF7269730.1"/>
    </source>
</evidence>